<keyword evidence="3 4" id="KW-0175">Coiled coil</keyword>
<dbReference type="SUPFAM" id="SSF111369">
    <property type="entry name" value="HlyD-like secretion proteins"/>
    <property type="match status" value="1"/>
</dbReference>
<feature type="compositionally biased region" description="Low complexity" evidence="5">
    <location>
        <begin position="216"/>
        <end position="231"/>
    </location>
</feature>
<keyword evidence="8" id="KW-1185">Reference proteome</keyword>
<dbReference type="Gene3D" id="2.40.50.100">
    <property type="match status" value="1"/>
</dbReference>
<evidence type="ECO:0000256" key="1">
    <source>
        <dbReference type="ARBA" id="ARBA00004196"/>
    </source>
</evidence>
<feature type="non-terminal residue" evidence="7">
    <location>
        <position position="1"/>
    </location>
</feature>
<gene>
    <name evidence="7" type="ORF">GXW76_24410</name>
</gene>
<dbReference type="EMBL" id="JAAEDM010000139">
    <property type="protein sequence ID" value="MBR0674338.1"/>
    <property type="molecule type" value="Genomic_DNA"/>
</dbReference>
<evidence type="ECO:0000256" key="4">
    <source>
        <dbReference type="SAM" id="Coils"/>
    </source>
</evidence>
<dbReference type="PANTHER" id="PTHR32347:SF14">
    <property type="entry name" value="EFFLUX SYSTEM COMPONENT YKNX-RELATED"/>
    <property type="match status" value="1"/>
</dbReference>
<dbReference type="InterPro" id="IPR006143">
    <property type="entry name" value="RND_pump_MFP"/>
</dbReference>
<dbReference type="InterPro" id="IPR058792">
    <property type="entry name" value="Beta-barrel_RND_2"/>
</dbReference>
<comment type="subcellular location">
    <subcellularLocation>
        <location evidence="1">Cell envelope</location>
    </subcellularLocation>
</comment>
<evidence type="ECO:0000259" key="6">
    <source>
        <dbReference type="Pfam" id="PF25954"/>
    </source>
</evidence>
<reference evidence="7" key="1">
    <citation type="submission" date="2020-01" db="EMBL/GenBank/DDBJ databases">
        <authorList>
            <person name="Rat A."/>
        </authorList>
    </citation>
    <scope>NUCLEOTIDE SEQUENCE</scope>
    <source>
        <strain evidence="7">LMG 31231</strain>
    </source>
</reference>
<dbReference type="AlphaFoldDB" id="A0A9X9X4K9"/>
<dbReference type="GO" id="GO:0016020">
    <property type="term" value="C:membrane"/>
    <property type="evidence" value="ECO:0007669"/>
    <property type="project" value="InterPro"/>
</dbReference>
<evidence type="ECO:0000256" key="3">
    <source>
        <dbReference type="ARBA" id="ARBA00023054"/>
    </source>
</evidence>
<feature type="coiled-coil region" evidence="4">
    <location>
        <begin position="20"/>
        <end position="75"/>
    </location>
</feature>
<dbReference type="Gene3D" id="2.40.420.20">
    <property type="match status" value="1"/>
</dbReference>
<comment type="similarity">
    <text evidence="2">Belongs to the membrane fusion protein (MFP) (TC 8.A.1) family.</text>
</comment>
<comment type="caution">
    <text evidence="7">The sequence shown here is derived from an EMBL/GenBank/DDBJ whole genome shotgun (WGS) entry which is preliminary data.</text>
</comment>
<evidence type="ECO:0000256" key="2">
    <source>
        <dbReference type="ARBA" id="ARBA00009477"/>
    </source>
</evidence>
<evidence type="ECO:0000313" key="8">
    <source>
        <dbReference type="Proteomes" id="UP001138751"/>
    </source>
</evidence>
<dbReference type="PANTHER" id="PTHR32347">
    <property type="entry name" value="EFFLUX SYSTEM COMPONENT YKNX-RELATED"/>
    <property type="match status" value="1"/>
</dbReference>
<reference evidence="7" key="2">
    <citation type="journal article" date="2021" name="Syst. Appl. Microbiol.">
        <title>Roseomonas hellenica sp. nov., isolated from roots of wild-growing Alkanna tinctoria.</title>
        <authorList>
            <person name="Rat A."/>
            <person name="Naranjo H.D."/>
            <person name="Lebbe L."/>
            <person name="Cnockaert M."/>
            <person name="Krigas N."/>
            <person name="Grigoriadou K."/>
            <person name="Maloupa E."/>
            <person name="Willems A."/>
        </authorList>
    </citation>
    <scope>NUCLEOTIDE SEQUENCE</scope>
    <source>
        <strain evidence="7">LMG 31231</strain>
    </source>
</reference>
<dbReference type="RefSeq" id="WP_211864756.1">
    <property type="nucleotide sequence ID" value="NZ_JAAEDM010000139.1"/>
</dbReference>
<name>A0A9X9X4K9_9PROT</name>
<protein>
    <submittedName>
        <fullName evidence="7">Efflux RND transporter periplasmic adaptor subunit</fullName>
    </submittedName>
</protein>
<dbReference type="GO" id="GO:0030313">
    <property type="term" value="C:cell envelope"/>
    <property type="evidence" value="ECO:0007669"/>
    <property type="project" value="UniProtKB-SubCell"/>
</dbReference>
<organism evidence="7 8">
    <name type="scientific">Neoroseomonas soli</name>
    <dbReference type="NCBI Taxonomy" id="1081025"/>
    <lineage>
        <taxon>Bacteria</taxon>
        <taxon>Pseudomonadati</taxon>
        <taxon>Pseudomonadota</taxon>
        <taxon>Alphaproteobacteria</taxon>
        <taxon>Acetobacterales</taxon>
        <taxon>Acetobacteraceae</taxon>
        <taxon>Neoroseomonas</taxon>
    </lineage>
</organism>
<dbReference type="Gene3D" id="2.40.30.170">
    <property type="match status" value="1"/>
</dbReference>
<dbReference type="NCBIfam" id="TIGR01730">
    <property type="entry name" value="RND_mfp"/>
    <property type="match status" value="1"/>
</dbReference>
<dbReference type="Pfam" id="PF25954">
    <property type="entry name" value="Beta-barrel_RND_2"/>
    <property type="match status" value="1"/>
</dbReference>
<evidence type="ECO:0000313" key="7">
    <source>
        <dbReference type="EMBL" id="MBR0674338.1"/>
    </source>
</evidence>
<dbReference type="GO" id="GO:0022857">
    <property type="term" value="F:transmembrane transporter activity"/>
    <property type="evidence" value="ECO:0007669"/>
    <property type="project" value="InterPro"/>
</dbReference>
<sequence>ELRARGVGAERDALRAAFTAERSRAAVAQARADLLRAEAALLSATAAARTADAQVEAAEAARAQKEAILRQVEVDLGNATIRSPIDGVVVSRNIDIGQTVAASFQAPVLFQIAASLDEMEVWATVDEADIGRVRPGQDVTFTVAAFPTETLRGRVKDIRLAATTVQNVVTYTVVVTAPNASGRLLPGMTATLRIVTEERPQALRVPNAALRWRPPGSAAGTQQAEAAAPGQAQLDQALAALTDLTPAQRAEIDAARAEMRQRMQSLPSDADARRQQAQAARQRLISRLNAALNPDQRARLAAMRGGGARSEGTPGTVWILNGEGPPRSIAVRTGITDGTVTEILSGALEQGATLVVGQDRAGAGTPAASAGRRLF</sequence>
<proteinExistence type="inferred from homology"/>
<evidence type="ECO:0000256" key="5">
    <source>
        <dbReference type="SAM" id="MobiDB-lite"/>
    </source>
</evidence>
<dbReference type="InterPro" id="IPR050465">
    <property type="entry name" value="UPF0194_transport"/>
</dbReference>
<accession>A0A9X9X4K9</accession>
<feature type="region of interest" description="Disordered" evidence="5">
    <location>
        <begin position="211"/>
        <end position="231"/>
    </location>
</feature>
<dbReference type="Proteomes" id="UP001138751">
    <property type="component" value="Unassembled WGS sequence"/>
</dbReference>
<feature type="domain" description="CusB-like beta-barrel" evidence="6">
    <location>
        <begin position="121"/>
        <end position="197"/>
    </location>
</feature>